<dbReference type="SUPFAM" id="SSF55957">
    <property type="entry name" value="Phosphoglucomutase, C-terminal domain"/>
    <property type="match status" value="1"/>
</dbReference>
<evidence type="ECO:0000256" key="5">
    <source>
        <dbReference type="ARBA" id="ARBA00010231"/>
    </source>
</evidence>
<reference evidence="19" key="1">
    <citation type="submission" date="2019-11" db="EMBL/GenBank/DDBJ databases">
        <authorList>
            <person name="Feng L."/>
        </authorList>
    </citation>
    <scope>NUCLEOTIDE SEQUENCE</scope>
    <source>
        <strain evidence="19">BhanseniiLFYP23</strain>
    </source>
</reference>
<keyword evidence="7" id="KW-0597">Phosphoprotein</keyword>
<dbReference type="EC" id="5.4.2.2" evidence="6"/>
<dbReference type="InterPro" id="IPR036900">
    <property type="entry name" value="A-D-PHexomutase_C_sf"/>
</dbReference>
<dbReference type="InterPro" id="IPR005845">
    <property type="entry name" value="A-D-PHexomutase_a/b/a-II"/>
</dbReference>
<dbReference type="GO" id="GO:0005975">
    <property type="term" value="P:carbohydrate metabolic process"/>
    <property type="evidence" value="ECO:0007669"/>
    <property type="project" value="InterPro"/>
</dbReference>
<comment type="pathway">
    <text evidence="3">Glycolipid metabolism; diglucosyl-diacylglycerol biosynthesis.</text>
</comment>
<dbReference type="PANTHER" id="PTHR45745">
    <property type="entry name" value="PHOSPHOMANNOMUTASE 45A"/>
    <property type="match status" value="1"/>
</dbReference>
<dbReference type="PRINTS" id="PR00509">
    <property type="entry name" value="PGMPMM"/>
</dbReference>
<evidence type="ECO:0000313" key="19">
    <source>
        <dbReference type="EMBL" id="VYT00753.1"/>
    </source>
</evidence>
<dbReference type="PANTHER" id="PTHR45745:SF1">
    <property type="entry name" value="PHOSPHOGLUCOMUTASE 2B-RELATED"/>
    <property type="match status" value="1"/>
</dbReference>
<dbReference type="InterPro" id="IPR005844">
    <property type="entry name" value="A-D-PHexomutase_a/b/a-I"/>
</dbReference>
<evidence type="ECO:0000256" key="12">
    <source>
        <dbReference type="ARBA" id="ARBA00041398"/>
    </source>
</evidence>
<dbReference type="Pfam" id="PF02880">
    <property type="entry name" value="PGM_PMM_III"/>
    <property type="match status" value="1"/>
</dbReference>
<dbReference type="CDD" id="cd05799">
    <property type="entry name" value="PGM2"/>
    <property type="match status" value="1"/>
</dbReference>
<feature type="domain" description="Alpha-D-phosphohexomutase alpha/beta/alpha" evidence="16">
    <location>
        <begin position="43"/>
        <end position="178"/>
    </location>
</feature>
<dbReference type="InterPro" id="IPR016066">
    <property type="entry name" value="A-D-PHexomutase_CS"/>
</dbReference>
<dbReference type="Pfam" id="PF02879">
    <property type="entry name" value="PGM_PMM_II"/>
    <property type="match status" value="1"/>
</dbReference>
<protein>
    <recommendedName>
        <fullName evidence="11">Phosphoglucomutase</fullName>
        <ecNumber evidence="6">5.4.2.2</ecNumber>
    </recommendedName>
    <alternativeName>
        <fullName evidence="13">Alpha-phosphoglucomutase</fullName>
    </alternativeName>
    <alternativeName>
        <fullName evidence="12">Glucose phosphomutase</fullName>
    </alternativeName>
</protein>
<evidence type="ECO:0000256" key="9">
    <source>
        <dbReference type="ARBA" id="ARBA00022842"/>
    </source>
</evidence>
<evidence type="ECO:0000256" key="11">
    <source>
        <dbReference type="ARBA" id="ARBA00039995"/>
    </source>
</evidence>
<evidence type="ECO:0000256" key="14">
    <source>
        <dbReference type="RuleBase" id="RU004326"/>
    </source>
</evidence>
<feature type="domain" description="Alpha-D-phosphohexomutase alpha/beta/alpha" evidence="17">
    <location>
        <begin position="207"/>
        <end position="311"/>
    </location>
</feature>
<gene>
    <name evidence="19" type="primary">pgcA_2</name>
    <name evidence="19" type="ORF">BHLFYP23_02437</name>
</gene>
<evidence type="ECO:0000256" key="13">
    <source>
        <dbReference type="ARBA" id="ARBA00041467"/>
    </source>
</evidence>
<evidence type="ECO:0000256" key="4">
    <source>
        <dbReference type="ARBA" id="ARBA00005189"/>
    </source>
</evidence>
<dbReference type="GO" id="GO:0008973">
    <property type="term" value="F:phosphopentomutase activity"/>
    <property type="evidence" value="ECO:0007669"/>
    <property type="project" value="TreeGrafter"/>
</dbReference>
<comment type="cofactor">
    <cofactor evidence="2">
        <name>Mg(2+)</name>
        <dbReference type="ChEBI" id="CHEBI:18420"/>
    </cofactor>
</comment>
<dbReference type="PROSITE" id="PS00710">
    <property type="entry name" value="PGM_PMM"/>
    <property type="match status" value="1"/>
</dbReference>
<dbReference type="GO" id="GO:0006166">
    <property type="term" value="P:purine ribonucleoside salvage"/>
    <property type="evidence" value="ECO:0007669"/>
    <property type="project" value="TreeGrafter"/>
</dbReference>
<comment type="similarity">
    <text evidence="5 14">Belongs to the phosphohexose mutase family.</text>
</comment>
<dbReference type="InterPro" id="IPR016055">
    <property type="entry name" value="A-D-PHexomutase_a/b/a-I/II/III"/>
</dbReference>
<dbReference type="EMBL" id="CACRSY010000009">
    <property type="protein sequence ID" value="VYT00753.1"/>
    <property type="molecule type" value="Genomic_DNA"/>
</dbReference>
<name>A0A6N2T6Z0_BLAHA</name>
<dbReference type="AlphaFoldDB" id="A0A6N2T6Z0"/>
<evidence type="ECO:0000256" key="7">
    <source>
        <dbReference type="ARBA" id="ARBA00022553"/>
    </source>
</evidence>
<evidence type="ECO:0000256" key="10">
    <source>
        <dbReference type="ARBA" id="ARBA00023235"/>
    </source>
</evidence>
<evidence type="ECO:0000256" key="1">
    <source>
        <dbReference type="ARBA" id="ARBA00000443"/>
    </source>
</evidence>
<dbReference type="Gene3D" id="3.40.120.10">
    <property type="entry name" value="Alpha-D-Glucose-1,6-Bisphosphate, subunit A, domain 3"/>
    <property type="match status" value="3"/>
</dbReference>
<feature type="domain" description="Alpha-D-phosphohexomutase alpha/beta/alpha" evidence="18">
    <location>
        <begin position="326"/>
        <end position="453"/>
    </location>
</feature>
<feature type="domain" description="Alpha-D-phosphohexomutase C-terminal" evidence="15">
    <location>
        <begin position="528"/>
        <end position="549"/>
    </location>
</feature>
<evidence type="ECO:0000256" key="6">
    <source>
        <dbReference type="ARBA" id="ARBA00012728"/>
    </source>
</evidence>
<evidence type="ECO:0000259" key="17">
    <source>
        <dbReference type="Pfam" id="PF02879"/>
    </source>
</evidence>
<comment type="catalytic activity">
    <reaction evidence="1">
        <text>alpha-D-glucose 1-phosphate = alpha-D-glucose 6-phosphate</text>
        <dbReference type="Rhea" id="RHEA:23536"/>
        <dbReference type="ChEBI" id="CHEBI:58225"/>
        <dbReference type="ChEBI" id="CHEBI:58601"/>
        <dbReference type="EC" id="5.4.2.2"/>
    </reaction>
</comment>
<evidence type="ECO:0000256" key="2">
    <source>
        <dbReference type="ARBA" id="ARBA00001946"/>
    </source>
</evidence>
<evidence type="ECO:0000259" key="15">
    <source>
        <dbReference type="Pfam" id="PF00408"/>
    </source>
</evidence>
<organism evidence="19">
    <name type="scientific">Blautia hansenii</name>
    <name type="common">Ruminococcus hansenii</name>
    <dbReference type="NCBI Taxonomy" id="1322"/>
    <lineage>
        <taxon>Bacteria</taxon>
        <taxon>Bacillati</taxon>
        <taxon>Bacillota</taxon>
        <taxon>Clostridia</taxon>
        <taxon>Lachnospirales</taxon>
        <taxon>Lachnospiraceae</taxon>
        <taxon>Blautia</taxon>
    </lineage>
</organism>
<evidence type="ECO:0000259" key="16">
    <source>
        <dbReference type="Pfam" id="PF02878"/>
    </source>
</evidence>
<dbReference type="Pfam" id="PF00408">
    <property type="entry name" value="PGM_PMM_IV"/>
    <property type="match status" value="1"/>
</dbReference>
<keyword evidence="9 14" id="KW-0460">Magnesium</keyword>
<keyword evidence="8 14" id="KW-0479">Metal-binding</keyword>
<sequence>MDYKELYKEWLENPYFDENTKAELKEIQQDEKEIKERFYKELEFGTAGLRGIIGAGTNRMNIYTVRKTTQGLANYIAAVNGQAKGVAIAYDSRRMSPEFAKEAALCLAANGVKAYIFETLRPTPELSFAVRELGCIAGINITASHNPPEYNGYKVYWEDGAQITPPHDSGIMAEVQKVVNYNEVKTMDEEAAKAAGLFAVIGKEIDDAYMEALKSQVIHADAIKAMAKELKIVYSPLHGTGNIPARRVLKELGFENVYVVKEQELPDGEFPTVSYPNPEADEAFELGLKLAKEVDADLVLATDPDADRLGVRVKDSKTGEYHTLTGNMSGCLLADYELGQKKEVYGKLPEDGAVISTIVTTNMAAAIAKHYGVEFIEVLTGFKYIGQQILGFETKGKGSYLFGFEESYGCLIGTHARDKDAIVATMALCEAAAYYKTKGMTLWDAMVAMYEKYGYYKDDIQSITLKGIEGLEKIQTILENLRKNPPTEIGTYKVLSARDYKADTVVNMETKEVTDTGLPSSNVLYYDLNDDAWVCVRPSGTEPKIKIYYGIKGTSLQDADEKSAALGADVKKLIDAMM</sequence>
<proteinExistence type="inferred from homology"/>
<dbReference type="InterPro" id="IPR005846">
    <property type="entry name" value="A-D-PHexomutase_a/b/a-III"/>
</dbReference>
<comment type="pathway">
    <text evidence="4">Lipid metabolism.</text>
</comment>
<dbReference type="Pfam" id="PF02878">
    <property type="entry name" value="PGM_PMM_I"/>
    <property type="match status" value="1"/>
</dbReference>
<evidence type="ECO:0000256" key="3">
    <source>
        <dbReference type="ARBA" id="ARBA00005164"/>
    </source>
</evidence>
<dbReference type="InterPro" id="IPR005843">
    <property type="entry name" value="A-D-PHexomutase_C"/>
</dbReference>
<keyword evidence="10 19" id="KW-0413">Isomerase</keyword>
<dbReference type="Gene3D" id="3.30.310.50">
    <property type="entry name" value="Alpha-D-phosphohexomutase, C-terminal domain"/>
    <property type="match status" value="1"/>
</dbReference>
<dbReference type="RefSeq" id="WP_009247158.1">
    <property type="nucleotide sequence ID" value="NZ_CACRSY010000009.1"/>
</dbReference>
<dbReference type="SUPFAM" id="SSF53738">
    <property type="entry name" value="Phosphoglucomutase, first 3 domains"/>
    <property type="match status" value="3"/>
</dbReference>
<dbReference type="InterPro" id="IPR005841">
    <property type="entry name" value="Alpha-D-phosphohexomutase_SF"/>
</dbReference>
<evidence type="ECO:0000256" key="8">
    <source>
        <dbReference type="ARBA" id="ARBA00022723"/>
    </source>
</evidence>
<evidence type="ECO:0000259" key="18">
    <source>
        <dbReference type="Pfam" id="PF02880"/>
    </source>
</evidence>
<accession>A0A6N2T6Z0</accession>
<dbReference type="GO" id="GO:0000287">
    <property type="term" value="F:magnesium ion binding"/>
    <property type="evidence" value="ECO:0007669"/>
    <property type="project" value="InterPro"/>
</dbReference>